<dbReference type="PANTHER" id="PTHR45939">
    <property type="entry name" value="PEROXISOMAL MEMBRANE PROTEIN PMP34-RELATED"/>
    <property type="match status" value="1"/>
</dbReference>
<evidence type="ECO:0000313" key="12">
    <source>
        <dbReference type="EMBL" id="KAF2725355.1"/>
    </source>
</evidence>
<dbReference type="InterPro" id="IPR052217">
    <property type="entry name" value="Mito/Peroxisomal_Carrier"/>
</dbReference>
<dbReference type="Gene3D" id="1.50.40.10">
    <property type="entry name" value="Mitochondrial carrier domain"/>
    <property type="match status" value="1"/>
</dbReference>
<organism evidence="12 13">
    <name type="scientific">Polychaeton citri CBS 116435</name>
    <dbReference type="NCBI Taxonomy" id="1314669"/>
    <lineage>
        <taxon>Eukaryota</taxon>
        <taxon>Fungi</taxon>
        <taxon>Dikarya</taxon>
        <taxon>Ascomycota</taxon>
        <taxon>Pezizomycotina</taxon>
        <taxon>Dothideomycetes</taxon>
        <taxon>Dothideomycetidae</taxon>
        <taxon>Capnodiales</taxon>
        <taxon>Capnodiaceae</taxon>
        <taxon>Polychaeton</taxon>
    </lineage>
</organism>
<comment type="caution">
    <text evidence="12">The sequence shown here is derived from an EMBL/GenBank/DDBJ whole genome shotgun (WGS) entry which is preliminary data.</text>
</comment>
<comment type="similarity">
    <text evidence="2 10">Belongs to the mitochondrial carrier (TC 2.A.29) family.</text>
</comment>
<dbReference type="PROSITE" id="PS50920">
    <property type="entry name" value="SOLCAR"/>
    <property type="match status" value="3"/>
</dbReference>
<keyword evidence="13" id="KW-1185">Reference proteome</keyword>
<dbReference type="PANTHER" id="PTHR45939:SF2">
    <property type="entry name" value="CARRIER PROTEIN, PUTATIVE (AFU_ORTHOLOGUE AFUA_2G13870)-RELATED"/>
    <property type="match status" value="1"/>
</dbReference>
<keyword evidence="6" id="KW-0999">Mitochondrion inner membrane</keyword>
<dbReference type="InterPro" id="IPR023395">
    <property type="entry name" value="MCP_dom_sf"/>
</dbReference>
<gene>
    <name evidence="12" type="ORF">K431DRAFT_261046</name>
</gene>
<feature type="region of interest" description="Disordered" evidence="11">
    <location>
        <begin position="305"/>
        <end position="324"/>
    </location>
</feature>
<comment type="subcellular location">
    <subcellularLocation>
        <location evidence="1">Membrane</location>
        <topology evidence="1">Multi-pass membrane protein</topology>
    </subcellularLocation>
</comment>
<evidence type="ECO:0000256" key="5">
    <source>
        <dbReference type="ARBA" id="ARBA00022737"/>
    </source>
</evidence>
<keyword evidence="8 9" id="KW-0472">Membrane</keyword>
<feature type="repeat" description="Solcar" evidence="9">
    <location>
        <begin position="272"/>
        <end position="394"/>
    </location>
</feature>
<keyword evidence="6" id="KW-0496">Mitochondrion</keyword>
<evidence type="ECO:0000256" key="6">
    <source>
        <dbReference type="ARBA" id="ARBA00022792"/>
    </source>
</evidence>
<evidence type="ECO:0000256" key="11">
    <source>
        <dbReference type="SAM" id="MobiDB-lite"/>
    </source>
</evidence>
<keyword evidence="5" id="KW-0677">Repeat</keyword>
<protein>
    <submittedName>
        <fullName evidence="12">Mitochondrial carrier</fullName>
    </submittedName>
</protein>
<keyword evidence="7" id="KW-1133">Transmembrane helix</keyword>
<dbReference type="AlphaFoldDB" id="A0A9P4UUQ2"/>
<evidence type="ECO:0000256" key="1">
    <source>
        <dbReference type="ARBA" id="ARBA00004141"/>
    </source>
</evidence>
<dbReference type="OrthoDB" id="18574at2759"/>
<evidence type="ECO:0000313" key="13">
    <source>
        <dbReference type="Proteomes" id="UP000799441"/>
    </source>
</evidence>
<dbReference type="GO" id="GO:0016020">
    <property type="term" value="C:membrane"/>
    <property type="evidence" value="ECO:0007669"/>
    <property type="project" value="UniProtKB-SubCell"/>
</dbReference>
<feature type="repeat" description="Solcar" evidence="9">
    <location>
        <begin position="43"/>
        <end position="144"/>
    </location>
</feature>
<keyword evidence="3 10" id="KW-0813">Transport</keyword>
<evidence type="ECO:0000256" key="2">
    <source>
        <dbReference type="ARBA" id="ARBA00006375"/>
    </source>
</evidence>
<evidence type="ECO:0000256" key="10">
    <source>
        <dbReference type="RuleBase" id="RU000488"/>
    </source>
</evidence>
<feature type="repeat" description="Solcar" evidence="9">
    <location>
        <begin position="165"/>
        <end position="262"/>
    </location>
</feature>
<name>A0A9P4UUQ2_9PEZI</name>
<evidence type="ECO:0000256" key="8">
    <source>
        <dbReference type="ARBA" id="ARBA00023136"/>
    </source>
</evidence>
<dbReference type="Proteomes" id="UP000799441">
    <property type="component" value="Unassembled WGS sequence"/>
</dbReference>
<reference evidence="12" key="1">
    <citation type="journal article" date="2020" name="Stud. Mycol.">
        <title>101 Dothideomycetes genomes: a test case for predicting lifestyles and emergence of pathogens.</title>
        <authorList>
            <person name="Haridas S."/>
            <person name="Albert R."/>
            <person name="Binder M."/>
            <person name="Bloem J."/>
            <person name="Labutti K."/>
            <person name="Salamov A."/>
            <person name="Andreopoulos B."/>
            <person name="Baker S."/>
            <person name="Barry K."/>
            <person name="Bills G."/>
            <person name="Bluhm B."/>
            <person name="Cannon C."/>
            <person name="Castanera R."/>
            <person name="Culley D."/>
            <person name="Daum C."/>
            <person name="Ezra D."/>
            <person name="Gonzalez J."/>
            <person name="Henrissat B."/>
            <person name="Kuo A."/>
            <person name="Liang C."/>
            <person name="Lipzen A."/>
            <person name="Lutzoni F."/>
            <person name="Magnuson J."/>
            <person name="Mondo S."/>
            <person name="Nolan M."/>
            <person name="Ohm R."/>
            <person name="Pangilinan J."/>
            <person name="Park H.-J."/>
            <person name="Ramirez L."/>
            <person name="Alfaro M."/>
            <person name="Sun H."/>
            <person name="Tritt A."/>
            <person name="Yoshinaga Y."/>
            <person name="Zwiers L.-H."/>
            <person name="Turgeon B."/>
            <person name="Goodwin S."/>
            <person name="Spatafora J."/>
            <person name="Crous P."/>
            <person name="Grigoriev I."/>
        </authorList>
    </citation>
    <scope>NUCLEOTIDE SEQUENCE</scope>
    <source>
        <strain evidence="12">CBS 116435</strain>
    </source>
</reference>
<keyword evidence="4 9" id="KW-0812">Transmembrane</keyword>
<proteinExistence type="inferred from homology"/>
<evidence type="ECO:0000256" key="7">
    <source>
        <dbReference type="ARBA" id="ARBA00022989"/>
    </source>
</evidence>
<dbReference type="InterPro" id="IPR018108">
    <property type="entry name" value="MCP_transmembrane"/>
</dbReference>
<dbReference type="SUPFAM" id="SSF103506">
    <property type="entry name" value="Mitochondrial carrier"/>
    <property type="match status" value="1"/>
</dbReference>
<evidence type="ECO:0000256" key="4">
    <source>
        <dbReference type="ARBA" id="ARBA00022692"/>
    </source>
</evidence>
<dbReference type="GO" id="GO:0015217">
    <property type="term" value="F:ADP transmembrane transporter activity"/>
    <property type="evidence" value="ECO:0007669"/>
    <property type="project" value="TreeGrafter"/>
</dbReference>
<evidence type="ECO:0000256" key="9">
    <source>
        <dbReference type="PROSITE-ProRule" id="PRU00282"/>
    </source>
</evidence>
<dbReference type="EMBL" id="MU003768">
    <property type="protein sequence ID" value="KAF2725355.1"/>
    <property type="molecule type" value="Genomic_DNA"/>
</dbReference>
<sequence length="407" mass="44538">MDPDDEPNGFEVYNSQLDAFELYHAVQEARLARRTQFGIGPALPALGHATAGSIATATTKLLLYPLDLVITRMQVQRQLRGKKEAPSAASEAAAEYKSLTDAARKIYENEGGLTAFYTGSSSDVAKSFVDAFIFFLAYTFLRQRQLRKDFGDAASSSGERQRQQLSVPKELLIGMVAGATSRFFTTPIQNIVTRQQTAALVAVRDPNATEPAKSDCLSVKDIALQIRDERGLLGFWAGYSANILLTVNPAITFAMHSLLLRLLIPRSKRDKPGAYVTFLLAAVSKVVATATTYPVSLAKSRAQISSSSNGGKFKTAKDGKADTTSLRSQKMRLTALVRTLSSIFQSQYRILLSLRKVYQSEGLPGLYAGLEAEMLKGFLSHGLTMVMKESVHVGVIQTYYILLKLTK</sequence>
<accession>A0A9P4UUQ2</accession>
<dbReference type="Pfam" id="PF00153">
    <property type="entry name" value="Mito_carr"/>
    <property type="match status" value="3"/>
</dbReference>
<evidence type="ECO:0000256" key="3">
    <source>
        <dbReference type="ARBA" id="ARBA00022448"/>
    </source>
</evidence>